<dbReference type="InParanoid" id="K9U4Z6"/>
<dbReference type="FunCoup" id="K9U4Z6">
    <property type="interactions" value="249"/>
</dbReference>
<sequence>MDRVEIAALMNHYFATVARSLESIAAQEIERLGASQVRPDFAGVHFVGDKATLYRVNLWARTIFRVLVPLREFYCPNADILYREVQKISWDKYLQSHNTLAVSCTGGNQKLNHTHFTALQVKNAIVDQQRRKFGQRSTIAPQNPDLLVNVHIQQQRCILSLDSSGTSLHRRGYHPAMGAAPLKETLAAALLEIADWNTSLPFLDPLCGSGTLPIEAGLKALNIAPGLWRQKFGFESFPDFDQELWQQLLTQAKKERLQQLKAPIWGSDRDAEVLTQARSNSERCGLEHQLQFSQTELAQLEAPAGCGTIVCNPPYGERLGVARELGALYKMLGDIFKQRFKGWTAFILTGNKELAKQVGLRTSARFRVYNGAIACTLLKYELY</sequence>
<keyword evidence="1 5" id="KW-0489">Methyltransferase</keyword>
<dbReference type="eggNOG" id="COG0116">
    <property type="taxonomic scope" value="Bacteria"/>
</dbReference>
<dbReference type="HOGENOM" id="CLU_032119_3_0_3"/>
<feature type="domain" description="THUMP" evidence="4">
    <location>
        <begin position="52"/>
        <end position="163"/>
    </location>
</feature>
<dbReference type="STRING" id="251229.Chro_3869"/>
<reference evidence="5 6" key="1">
    <citation type="submission" date="2012-06" db="EMBL/GenBank/DDBJ databases">
        <title>Finished chromosome of genome of Chroococcidiopsis thermalis PCC 7203.</title>
        <authorList>
            <consortium name="US DOE Joint Genome Institute"/>
            <person name="Gugger M."/>
            <person name="Coursin T."/>
            <person name="Rippka R."/>
            <person name="Tandeau De Marsac N."/>
            <person name="Huntemann M."/>
            <person name="Wei C.-L."/>
            <person name="Han J."/>
            <person name="Detter J.C."/>
            <person name="Han C."/>
            <person name="Tapia R."/>
            <person name="Davenport K."/>
            <person name="Daligault H."/>
            <person name="Erkkila T."/>
            <person name="Gu W."/>
            <person name="Munk A.C.C."/>
            <person name="Teshima H."/>
            <person name="Xu Y."/>
            <person name="Chain P."/>
            <person name="Chen A."/>
            <person name="Krypides N."/>
            <person name="Mavromatis K."/>
            <person name="Markowitz V."/>
            <person name="Szeto E."/>
            <person name="Ivanova N."/>
            <person name="Mikhailova N."/>
            <person name="Ovchinnikova G."/>
            <person name="Pagani I."/>
            <person name="Pati A."/>
            <person name="Goodwin L."/>
            <person name="Peters L."/>
            <person name="Pitluck S."/>
            <person name="Woyke T."/>
            <person name="Kerfeld C."/>
        </authorList>
    </citation>
    <scope>NUCLEOTIDE SEQUENCE [LARGE SCALE GENOMIC DNA]</scope>
    <source>
        <strain evidence="5 6">PCC 7203</strain>
    </source>
</reference>
<evidence type="ECO:0000259" key="4">
    <source>
        <dbReference type="PROSITE" id="PS51165"/>
    </source>
</evidence>
<dbReference type="Gene3D" id="3.40.50.150">
    <property type="entry name" value="Vaccinia Virus protein VP39"/>
    <property type="match status" value="1"/>
</dbReference>
<evidence type="ECO:0000256" key="3">
    <source>
        <dbReference type="PROSITE-ProRule" id="PRU00529"/>
    </source>
</evidence>
<dbReference type="InterPro" id="IPR004114">
    <property type="entry name" value="THUMP_dom"/>
</dbReference>
<dbReference type="GO" id="GO:0003723">
    <property type="term" value="F:RNA binding"/>
    <property type="evidence" value="ECO:0007669"/>
    <property type="project" value="UniProtKB-UniRule"/>
</dbReference>
<dbReference type="GO" id="GO:0008990">
    <property type="term" value="F:rRNA (guanine-N2-)-methyltransferase activity"/>
    <property type="evidence" value="ECO:0007669"/>
    <property type="project" value="TreeGrafter"/>
</dbReference>
<organism evidence="5 6">
    <name type="scientific">Chroococcidiopsis thermalis (strain PCC 7203)</name>
    <dbReference type="NCBI Taxonomy" id="251229"/>
    <lineage>
        <taxon>Bacteria</taxon>
        <taxon>Bacillati</taxon>
        <taxon>Cyanobacteriota</taxon>
        <taxon>Cyanophyceae</taxon>
        <taxon>Chroococcidiopsidales</taxon>
        <taxon>Chroococcidiopsidaceae</taxon>
        <taxon>Chroococcidiopsis</taxon>
    </lineage>
</organism>
<protein>
    <submittedName>
        <fullName evidence="5">rRNA (Guanine-N(2)-)-methyltransferase</fullName>
    </submittedName>
</protein>
<keyword evidence="2 5" id="KW-0808">Transferase</keyword>
<dbReference type="Pfam" id="PF01170">
    <property type="entry name" value="UPF0020"/>
    <property type="match status" value="1"/>
</dbReference>
<gene>
    <name evidence="5" type="ORF">Chro_3869</name>
</gene>
<name>K9U4Z6_CHRTP</name>
<evidence type="ECO:0000256" key="2">
    <source>
        <dbReference type="ARBA" id="ARBA00022679"/>
    </source>
</evidence>
<dbReference type="InterPro" id="IPR053943">
    <property type="entry name" value="RlmKL-like_Mtase_CS"/>
</dbReference>
<proteinExistence type="predicted"/>
<dbReference type="InterPro" id="IPR054170">
    <property type="entry name" value="RlmL_1st"/>
</dbReference>
<evidence type="ECO:0000313" key="5">
    <source>
        <dbReference type="EMBL" id="AFY89289.1"/>
    </source>
</evidence>
<dbReference type="Pfam" id="PF22020">
    <property type="entry name" value="RlmL_1st"/>
    <property type="match status" value="1"/>
</dbReference>
<dbReference type="GO" id="GO:0070043">
    <property type="term" value="F:rRNA (guanine-N7-)-methyltransferase activity"/>
    <property type="evidence" value="ECO:0007669"/>
    <property type="project" value="TreeGrafter"/>
</dbReference>
<dbReference type="InterPro" id="IPR002052">
    <property type="entry name" value="DNA_methylase_N6_adenine_CS"/>
</dbReference>
<dbReference type="PROSITE" id="PS00092">
    <property type="entry name" value="N6_MTASE"/>
    <property type="match status" value="1"/>
</dbReference>
<dbReference type="InterPro" id="IPR029063">
    <property type="entry name" value="SAM-dependent_MTases_sf"/>
</dbReference>
<evidence type="ECO:0000313" key="6">
    <source>
        <dbReference type="Proteomes" id="UP000010384"/>
    </source>
</evidence>
<dbReference type="PANTHER" id="PTHR47313">
    <property type="entry name" value="RIBOSOMAL RNA LARGE SUBUNIT METHYLTRANSFERASE K/L"/>
    <property type="match status" value="1"/>
</dbReference>
<dbReference type="InterPro" id="IPR000241">
    <property type="entry name" value="RlmKL-like_Mtase"/>
</dbReference>
<dbReference type="SMART" id="SM00981">
    <property type="entry name" value="THUMP"/>
    <property type="match status" value="1"/>
</dbReference>
<dbReference type="PROSITE" id="PS01261">
    <property type="entry name" value="UPF0020"/>
    <property type="match status" value="1"/>
</dbReference>
<dbReference type="AlphaFoldDB" id="K9U4Z6"/>
<dbReference type="PANTHER" id="PTHR47313:SF1">
    <property type="entry name" value="RIBOSOMAL RNA LARGE SUBUNIT METHYLTRANSFERASE K_L"/>
    <property type="match status" value="1"/>
</dbReference>
<dbReference type="Gene3D" id="3.30.2130.30">
    <property type="match status" value="1"/>
</dbReference>
<dbReference type="CDD" id="cd11715">
    <property type="entry name" value="THUMP_AdoMetMT"/>
    <property type="match status" value="1"/>
</dbReference>
<dbReference type="PATRIC" id="fig|251229.3.peg.4513"/>
<dbReference type="PROSITE" id="PS51165">
    <property type="entry name" value="THUMP"/>
    <property type="match status" value="1"/>
</dbReference>
<keyword evidence="3" id="KW-0694">RNA-binding</keyword>
<dbReference type="KEGG" id="cthe:Chro_3869"/>
<dbReference type="SUPFAM" id="SSF53335">
    <property type="entry name" value="S-adenosyl-L-methionine-dependent methyltransferases"/>
    <property type="match status" value="1"/>
</dbReference>
<keyword evidence="6" id="KW-1185">Reference proteome</keyword>
<dbReference type="Pfam" id="PF02926">
    <property type="entry name" value="THUMP"/>
    <property type="match status" value="1"/>
</dbReference>
<dbReference type="EMBL" id="CP003597">
    <property type="protein sequence ID" value="AFY89289.1"/>
    <property type="molecule type" value="Genomic_DNA"/>
</dbReference>
<dbReference type="Proteomes" id="UP000010384">
    <property type="component" value="Chromosome"/>
</dbReference>
<evidence type="ECO:0000256" key="1">
    <source>
        <dbReference type="ARBA" id="ARBA00022603"/>
    </source>
</evidence>
<accession>K9U4Z6</accession>